<dbReference type="GO" id="GO:0000070">
    <property type="term" value="P:mitotic sister chromatid segregation"/>
    <property type="evidence" value="ECO:0007669"/>
    <property type="project" value="TreeGrafter"/>
</dbReference>
<keyword evidence="7" id="KW-0539">Nucleus</keyword>
<evidence type="ECO:0000259" key="11">
    <source>
        <dbReference type="Pfam" id="PF10444"/>
    </source>
</evidence>
<gene>
    <name evidence="12" type="ORF">OC842_001542</name>
</gene>
<evidence type="ECO:0000313" key="12">
    <source>
        <dbReference type="EMBL" id="KAK0537667.1"/>
    </source>
</evidence>
<keyword evidence="9" id="KW-0137">Centromere</keyword>
<organism evidence="12 13">
    <name type="scientific">Tilletia horrida</name>
    <dbReference type="NCBI Taxonomy" id="155126"/>
    <lineage>
        <taxon>Eukaryota</taxon>
        <taxon>Fungi</taxon>
        <taxon>Dikarya</taxon>
        <taxon>Basidiomycota</taxon>
        <taxon>Ustilaginomycotina</taxon>
        <taxon>Exobasidiomycetes</taxon>
        <taxon>Tilletiales</taxon>
        <taxon>Tilletiaceae</taxon>
        <taxon>Tilletia</taxon>
    </lineage>
</organism>
<evidence type="ECO:0000256" key="1">
    <source>
        <dbReference type="ARBA" id="ARBA00004123"/>
    </source>
</evidence>
<feature type="region of interest" description="Disordered" evidence="10">
    <location>
        <begin position="133"/>
        <end position="235"/>
    </location>
</feature>
<comment type="subcellular location">
    <subcellularLocation>
        <location evidence="2">Chromosome</location>
        <location evidence="2">Centromere</location>
    </subcellularLocation>
    <subcellularLocation>
        <location evidence="1">Nucleus</location>
    </subcellularLocation>
</comment>
<evidence type="ECO:0000256" key="7">
    <source>
        <dbReference type="ARBA" id="ARBA00023242"/>
    </source>
</evidence>
<reference evidence="12" key="1">
    <citation type="journal article" date="2023" name="PhytoFront">
        <title>Draft Genome Resources of Seven Strains of Tilletia horrida, Causal Agent of Kernel Smut of Rice.</title>
        <authorList>
            <person name="Khanal S."/>
            <person name="Antony Babu S."/>
            <person name="Zhou X.G."/>
        </authorList>
    </citation>
    <scope>NUCLEOTIDE SEQUENCE</scope>
    <source>
        <strain evidence="12">TX3</strain>
    </source>
</reference>
<keyword evidence="5" id="KW-0132">Cell division</keyword>
<dbReference type="Gene3D" id="6.10.250.1900">
    <property type="match status" value="1"/>
</dbReference>
<feature type="compositionally biased region" description="Low complexity" evidence="10">
    <location>
        <begin position="7"/>
        <end position="25"/>
    </location>
</feature>
<keyword evidence="6" id="KW-0498">Mitosis</keyword>
<sequence>MSLPQYLNSSTPPGSSSLLGVPGPSKTTKKRKAAGKSSAQEKENRAVAPRPGKTLTQDHVRSFLANFDLEAENRIRQLQRQLELSVRSAEHAVYLQLERVPSTVKEATVDEFLRQGNGKIRTFLASRPVKHLDQTQEEWERAKRRKAWDSADAPSSGAPSAEDEAQPPAAATSSGGAADSEASAKPVKKPPMSRKATGSKTGKAKAGGSGPSRLTRRTSVVLRTQQGDEFDVDTASTSQLEEMGLSEKDVTDLRAILLKLKA</sequence>
<dbReference type="GO" id="GO:0051233">
    <property type="term" value="C:spindle midzone"/>
    <property type="evidence" value="ECO:0007669"/>
    <property type="project" value="TreeGrafter"/>
</dbReference>
<proteinExistence type="inferred from homology"/>
<accession>A0AAN6GJN9</accession>
<dbReference type="GO" id="GO:0032133">
    <property type="term" value="C:chromosome passenger complex"/>
    <property type="evidence" value="ECO:0007669"/>
    <property type="project" value="TreeGrafter"/>
</dbReference>
<evidence type="ECO:0000256" key="6">
    <source>
        <dbReference type="ARBA" id="ARBA00022776"/>
    </source>
</evidence>
<dbReference type="GO" id="GO:0000775">
    <property type="term" value="C:chromosome, centromeric region"/>
    <property type="evidence" value="ECO:0007669"/>
    <property type="project" value="UniProtKB-SubCell"/>
</dbReference>
<feature type="domain" description="Borealin N-terminal" evidence="11">
    <location>
        <begin position="61"/>
        <end position="114"/>
    </location>
</feature>
<dbReference type="InterPro" id="IPR018867">
    <property type="entry name" value="Cell_div_borealin"/>
</dbReference>
<protein>
    <recommendedName>
        <fullName evidence="11">Borealin N-terminal domain-containing protein</fullName>
    </recommendedName>
</protein>
<evidence type="ECO:0000256" key="10">
    <source>
        <dbReference type="SAM" id="MobiDB-lite"/>
    </source>
</evidence>
<evidence type="ECO:0000256" key="8">
    <source>
        <dbReference type="ARBA" id="ARBA00023306"/>
    </source>
</evidence>
<feature type="compositionally biased region" description="Low complexity" evidence="10">
    <location>
        <begin position="195"/>
        <end position="204"/>
    </location>
</feature>
<keyword evidence="13" id="KW-1185">Reference proteome</keyword>
<feature type="compositionally biased region" description="Low complexity" evidence="10">
    <location>
        <begin position="150"/>
        <end position="160"/>
    </location>
</feature>
<dbReference type="Proteomes" id="UP001176521">
    <property type="component" value="Unassembled WGS sequence"/>
</dbReference>
<dbReference type="PANTHER" id="PTHR16040:SF7">
    <property type="entry name" value="AUSTRALIN, ISOFORM A-RELATED"/>
    <property type="match status" value="1"/>
</dbReference>
<dbReference type="Pfam" id="PF10444">
    <property type="entry name" value="Nbl1_Borealin_N"/>
    <property type="match status" value="1"/>
</dbReference>
<evidence type="ECO:0000256" key="5">
    <source>
        <dbReference type="ARBA" id="ARBA00022618"/>
    </source>
</evidence>
<feature type="region of interest" description="Disordered" evidence="10">
    <location>
        <begin position="1"/>
        <end position="57"/>
    </location>
</feature>
<dbReference type="GO" id="GO:0005634">
    <property type="term" value="C:nucleus"/>
    <property type="evidence" value="ECO:0007669"/>
    <property type="project" value="UniProtKB-SubCell"/>
</dbReference>
<evidence type="ECO:0000313" key="13">
    <source>
        <dbReference type="Proteomes" id="UP001176521"/>
    </source>
</evidence>
<comment type="similarity">
    <text evidence="3">Belongs to the borealin family.</text>
</comment>
<evidence type="ECO:0000256" key="9">
    <source>
        <dbReference type="ARBA" id="ARBA00023328"/>
    </source>
</evidence>
<dbReference type="EMBL" id="JAPDMQ010000056">
    <property type="protein sequence ID" value="KAK0537667.1"/>
    <property type="molecule type" value="Genomic_DNA"/>
</dbReference>
<dbReference type="AlphaFoldDB" id="A0AAN6GJN9"/>
<evidence type="ECO:0000256" key="4">
    <source>
        <dbReference type="ARBA" id="ARBA00022454"/>
    </source>
</evidence>
<evidence type="ECO:0000256" key="2">
    <source>
        <dbReference type="ARBA" id="ARBA00004584"/>
    </source>
</evidence>
<dbReference type="GO" id="GO:0051301">
    <property type="term" value="P:cell division"/>
    <property type="evidence" value="ECO:0007669"/>
    <property type="project" value="UniProtKB-KW"/>
</dbReference>
<dbReference type="InterPro" id="IPR018851">
    <property type="entry name" value="Borealin_N"/>
</dbReference>
<dbReference type="PANTHER" id="PTHR16040">
    <property type="entry name" value="AUSTRALIN, ISOFORM A-RELATED"/>
    <property type="match status" value="1"/>
</dbReference>
<evidence type="ECO:0000256" key="3">
    <source>
        <dbReference type="ARBA" id="ARBA00009914"/>
    </source>
</evidence>
<keyword evidence="8" id="KW-0131">Cell cycle</keyword>
<feature type="compositionally biased region" description="Low complexity" evidence="10">
    <location>
        <begin position="169"/>
        <end position="184"/>
    </location>
</feature>
<keyword evidence="4" id="KW-0158">Chromosome</keyword>
<name>A0AAN6GJN9_9BASI</name>
<comment type="caution">
    <text evidence="12">The sequence shown here is derived from an EMBL/GenBank/DDBJ whole genome shotgun (WGS) entry which is preliminary data.</text>
</comment>